<feature type="transmembrane region" description="Helical" evidence="4">
    <location>
        <begin position="874"/>
        <end position="894"/>
    </location>
</feature>
<dbReference type="GO" id="GO:0006364">
    <property type="term" value="P:rRNA processing"/>
    <property type="evidence" value="ECO:0007669"/>
    <property type="project" value="TreeGrafter"/>
</dbReference>
<evidence type="ECO:0000256" key="3">
    <source>
        <dbReference type="SAM" id="MobiDB-lite"/>
    </source>
</evidence>
<comment type="caution">
    <text evidence="5">The sequence shown here is derived from an EMBL/GenBank/DDBJ whole genome shotgun (WGS) entry which is preliminary data.</text>
</comment>
<dbReference type="Proteomes" id="UP001209570">
    <property type="component" value="Unassembled WGS sequence"/>
</dbReference>
<evidence type="ECO:0000313" key="5">
    <source>
        <dbReference type="EMBL" id="KAJ0407834.1"/>
    </source>
</evidence>
<feature type="transmembrane region" description="Helical" evidence="4">
    <location>
        <begin position="814"/>
        <end position="836"/>
    </location>
</feature>
<dbReference type="PANTHER" id="PTHR13348:SF0">
    <property type="entry name" value="RIBONUCLEASE P PROTEIN SUBUNIT P29"/>
    <property type="match status" value="1"/>
</dbReference>
<evidence type="ECO:0000256" key="4">
    <source>
        <dbReference type="SAM" id="Phobius"/>
    </source>
</evidence>
<dbReference type="InterPro" id="IPR002730">
    <property type="entry name" value="Rpp29/RNP1"/>
</dbReference>
<evidence type="ECO:0000313" key="6">
    <source>
        <dbReference type="Proteomes" id="UP001209570"/>
    </source>
</evidence>
<dbReference type="AlphaFoldDB" id="A0AAD5QE71"/>
<dbReference type="GO" id="GO:0001682">
    <property type="term" value="P:tRNA 5'-leader removal"/>
    <property type="evidence" value="ECO:0007669"/>
    <property type="project" value="InterPro"/>
</dbReference>
<feature type="compositionally biased region" description="Low complexity" evidence="3">
    <location>
        <begin position="60"/>
        <end position="81"/>
    </location>
</feature>
<feature type="transmembrane region" description="Helical" evidence="4">
    <location>
        <begin position="785"/>
        <end position="808"/>
    </location>
</feature>
<comment type="similarity">
    <text evidence="2">Belongs to the eukaryotic/archaeal RNase P protein component 1 family.</text>
</comment>
<keyword evidence="6" id="KW-1185">Reference proteome</keyword>
<dbReference type="GO" id="GO:0005634">
    <property type="term" value="C:nucleus"/>
    <property type="evidence" value="ECO:0007669"/>
    <property type="project" value="UniProtKB-SubCell"/>
</dbReference>
<accession>A0AAD5QE71</accession>
<dbReference type="InterPro" id="IPR023534">
    <property type="entry name" value="Rof/RNase_P-like"/>
</dbReference>
<dbReference type="GO" id="GO:0030677">
    <property type="term" value="C:ribonuclease P complex"/>
    <property type="evidence" value="ECO:0007669"/>
    <property type="project" value="InterPro"/>
</dbReference>
<feature type="transmembrane region" description="Helical" evidence="4">
    <location>
        <begin position="735"/>
        <end position="755"/>
    </location>
</feature>
<dbReference type="PANTHER" id="PTHR13348">
    <property type="entry name" value="RIBONUCLEASE P SUBUNIT P29"/>
    <property type="match status" value="1"/>
</dbReference>
<keyword evidence="4" id="KW-0472">Membrane</keyword>
<keyword evidence="4" id="KW-0812">Transmembrane</keyword>
<feature type="transmembrane region" description="Helical" evidence="4">
    <location>
        <begin position="938"/>
        <end position="957"/>
    </location>
</feature>
<reference evidence="5" key="1">
    <citation type="submission" date="2021-12" db="EMBL/GenBank/DDBJ databases">
        <title>Prjna785345.</title>
        <authorList>
            <person name="Rujirawat T."/>
            <person name="Krajaejun T."/>
        </authorList>
    </citation>
    <scope>NUCLEOTIDE SEQUENCE</scope>
    <source>
        <strain evidence="5">Pi057C3</strain>
    </source>
</reference>
<dbReference type="Pfam" id="PF01868">
    <property type="entry name" value="RNase_P-MRP_p29"/>
    <property type="match status" value="1"/>
</dbReference>
<feature type="transmembrane region" description="Helical" evidence="4">
    <location>
        <begin position="848"/>
        <end position="868"/>
    </location>
</feature>
<dbReference type="EMBL" id="JAKCXM010000017">
    <property type="protein sequence ID" value="KAJ0407834.1"/>
    <property type="molecule type" value="Genomic_DNA"/>
</dbReference>
<dbReference type="Gene3D" id="2.30.30.210">
    <property type="entry name" value="Ribonuclease P/MRP, subunit p29"/>
    <property type="match status" value="1"/>
</dbReference>
<keyword evidence="4" id="KW-1133">Transmembrane helix</keyword>
<organism evidence="5 6">
    <name type="scientific">Pythium insidiosum</name>
    <name type="common">Pythiosis disease agent</name>
    <dbReference type="NCBI Taxonomy" id="114742"/>
    <lineage>
        <taxon>Eukaryota</taxon>
        <taxon>Sar</taxon>
        <taxon>Stramenopiles</taxon>
        <taxon>Oomycota</taxon>
        <taxon>Peronosporomycetes</taxon>
        <taxon>Pythiales</taxon>
        <taxon>Pythiaceae</taxon>
        <taxon>Pythium</taxon>
    </lineage>
</organism>
<evidence type="ECO:0000256" key="1">
    <source>
        <dbReference type="ARBA" id="ARBA00004123"/>
    </source>
</evidence>
<dbReference type="GO" id="GO:0033204">
    <property type="term" value="F:ribonuclease P RNA binding"/>
    <property type="evidence" value="ECO:0007669"/>
    <property type="project" value="InterPro"/>
</dbReference>
<feature type="region of interest" description="Disordered" evidence="3">
    <location>
        <begin position="45"/>
        <end position="113"/>
    </location>
</feature>
<gene>
    <name evidence="5" type="ORF">P43SY_008295</name>
</gene>
<proteinExistence type="inferred from homology"/>
<dbReference type="GO" id="GO:0000172">
    <property type="term" value="C:ribonuclease MRP complex"/>
    <property type="evidence" value="ECO:0007669"/>
    <property type="project" value="InterPro"/>
</dbReference>
<dbReference type="InterPro" id="IPR036980">
    <property type="entry name" value="RNase_P/MRP_Rpp29_sf"/>
</dbReference>
<dbReference type="SUPFAM" id="SSF101744">
    <property type="entry name" value="Rof/RNase P subunit-like"/>
    <property type="match status" value="1"/>
</dbReference>
<evidence type="ECO:0008006" key="7">
    <source>
        <dbReference type="Google" id="ProtNLM"/>
    </source>
</evidence>
<name>A0AAD5QE71_PYTIN</name>
<evidence type="ECO:0000256" key="2">
    <source>
        <dbReference type="ARBA" id="ARBA00006181"/>
    </source>
</evidence>
<protein>
    <recommendedName>
        <fullName evidence="7">Transmembrane protein</fullName>
    </recommendedName>
</protein>
<sequence>MADAAKKRPRNDLLASLDAAFATNGSKPASKYTSSAALQATAAAAQQAYQHNKRKRRPGKAANGGHAASGAAGSDSAISKGVTATSGHAGGATSRLSTTAPARSEAPPYDPHYGRLDVDVLRVGLRNCSLHADVRSLRKTSVMQAALKQVIQHTAGPGADPTDKLKNKVLQFDNPARPADAAKRAAMQAAQAQQSKLLSARQRRRLGLHLVAPKAIRFSDAEKLSEIWCRYARDVLGDDFGPETQDSAKLARFQAKLRTIDLSGCPVQVTQARNPLHVGIDGIVVAEKARVLQLCRRDTNRVINRHPGRQVSEKSPRSMHSTSSVVPLPAANRGAAPASNNAGAKRPANGDGPDGPRGPSAVTFRSLHRDTFALPRLSWWRVLWALVSYALLVSDVPRSGPNLSKLSYPTIEPNVFASDPPKVLPSRTITKTAGAYKVTSSETGTQELAGVASDLFKHVSSSYGMRTIFAQRTAALKDTWPDCLARDYDAACPATLSGETAFLLLDDLVNTVAVNNASTTCYKTMLAGLDFSSATPPNVTDDDAPLSRDYLSTLPQRVRFAVRAKARWLDGASTFLSHFLFDHKYWLSVWGTYFDDFNNTAPGMAICLDDLDRPLLCEKTWADFNRLAPSSGVDKLWDDISDRAAKLQTAHPTQTLDMTILETETDPLNLFGGAVVLAHKLYNVVVLYRVRDCPSGPTSCTTSAIHDVRYEGRVVYSDVIEWRYITALLRWCGQAYMIVRLIALFLGCFYAVPIVRDGDGGAPSSSSNASPDVPLGERIATAFRLFFAIPSQVIVYGSFVPILFYSGAHVIDGVMLYFVDDAFMVSVKTFFSCSAGDIIRMLAIRMRNVWIAAFFIRVLVFIETSGGWTPLVGVTGVKGFLIPLLSATAVLFVLKDAAFDDARVLESNEVEPAATFMFIRAETIDSWKMNAGGVYKDILTVGLTCIVYTAARLLWHWTKRLVCRGKGDSWWPMSVVWSRCDVPYSAGYLWDPSSLVVVWENDVMDTLLGQERPRPQPHLIAQASLRDFSKAGLAAAASSSVSGNTAMPMTPYILDELTTRTVLMNVAFLSDPWNWLTTKFGHTRVHLYELRVGDLAPRKVVHPFSKPRFLREFNLTHEQVVHVGSFNVSDLEWEQIITCR</sequence>
<comment type="subcellular location">
    <subcellularLocation>
        <location evidence="1">Nucleus</location>
    </subcellularLocation>
</comment>
<dbReference type="InterPro" id="IPR016848">
    <property type="entry name" value="RNase_P/MRP_Rpp29-subunit"/>
</dbReference>
<feature type="region of interest" description="Disordered" evidence="3">
    <location>
        <begin position="303"/>
        <end position="362"/>
    </location>
</feature>